<evidence type="ECO:0000256" key="6">
    <source>
        <dbReference type="SAM" id="Phobius"/>
    </source>
</evidence>
<dbReference type="InterPro" id="IPR011053">
    <property type="entry name" value="Single_hybrid_motif"/>
</dbReference>
<evidence type="ECO:0000256" key="2">
    <source>
        <dbReference type="ARBA" id="ARBA00022692"/>
    </source>
</evidence>
<dbReference type="PANTHER" id="PTHR30386">
    <property type="entry name" value="MEMBRANE FUSION SUBUNIT OF EMRAB-TOLC MULTIDRUG EFFLUX PUMP"/>
    <property type="match status" value="1"/>
</dbReference>
<dbReference type="Proteomes" id="UP001596060">
    <property type="component" value="Unassembled WGS sequence"/>
</dbReference>
<keyword evidence="8" id="KW-1185">Reference proteome</keyword>
<protein>
    <submittedName>
        <fullName evidence="7">NHLP bacteriocin system secretion protein</fullName>
    </submittedName>
</protein>
<dbReference type="SUPFAM" id="SSF51230">
    <property type="entry name" value="Single hybrid motif"/>
    <property type="match status" value="1"/>
</dbReference>
<evidence type="ECO:0000256" key="4">
    <source>
        <dbReference type="ARBA" id="ARBA00023136"/>
    </source>
</evidence>
<proteinExistence type="predicted"/>
<dbReference type="PANTHER" id="PTHR30386:SF26">
    <property type="entry name" value="TRANSPORT PROTEIN COMB"/>
    <property type="match status" value="1"/>
</dbReference>
<dbReference type="InterPro" id="IPR050739">
    <property type="entry name" value="MFP"/>
</dbReference>
<comment type="caution">
    <text evidence="7">The sequence shown here is derived from an EMBL/GenBank/DDBJ whole genome shotgun (WGS) entry which is preliminary data.</text>
</comment>
<dbReference type="EMBL" id="JBHSLU010000082">
    <property type="protein sequence ID" value="MFC5508343.1"/>
    <property type="molecule type" value="Genomic_DNA"/>
</dbReference>
<keyword evidence="3 6" id="KW-1133">Transmembrane helix</keyword>
<feature type="transmembrane region" description="Helical" evidence="6">
    <location>
        <begin position="29"/>
        <end position="48"/>
    </location>
</feature>
<keyword evidence="2 6" id="KW-0812">Transmembrane</keyword>
<name>A0ABW0P908_9HYPH</name>
<evidence type="ECO:0000256" key="3">
    <source>
        <dbReference type="ARBA" id="ARBA00022989"/>
    </source>
</evidence>
<dbReference type="InterPro" id="IPR022275">
    <property type="entry name" value="NHPM_bacteriocin_SS_HylD"/>
</dbReference>
<dbReference type="Gene3D" id="2.40.50.100">
    <property type="match status" value="1"/>
</dbReference>
<evidence type="ECO:0000256" key="1">
    <source>
        <dbReference type="ARBA" id="ARBA00004167"/>
    </source>
</evidence>
<keyword evidence="4 6" id="KW-0472">Membrane</keyword>
<gene>
    <name evidence="7" type="ORF">ACFPN9_24160</name>
</gene>
<comment type="subcellular location">
    <subcellularLocation>
        <location evidence="1">Membrane</location>
        <topology evidence="1">Single-pass membrane protein</topology>
    </subcellularLocation>
</comment>
<dbReference type="NCBIfam" id="TIGR03794">
    <property type="entry name" value="NHLM_micro_HlyD"/>
    <property type="match status" value="1"/>
</dbReference>
<sequence>MAGGLFRQEALDAHSRIGKLQNTMHVTNGLTRGALLALVVLLGGAVVWSRFVQVPVRVNGTGVLVDTSGELLKPVRSVMDGIVETILVNEGDHVTAGQVVARVRLPDRINALQKAERDMASLEQKARETEALQIFERETEEKTRAERRNALVDRIANMETRLAWQRDLERDQVKLMELGSTTRNRVFETRVQTQQIADQLASAKSDLLAMKMEPFATDSKIERERMMIKFQIQQLQSEMAALRSELERGSVLKSTVSGTVAELSAERNGLVTAGQPVLSIIPEDFSGKLEALTYVSMADGKLVQIGDEVLIRPASLPVREQGRVRGTVMEVSEAPITERALTRILGNASLVQQVTGTGAPFAVRIALHRDPETPSSYVWTSGEGPELRMTPGTPVSSRITVERETLLSLAMPALRRLLGSSD</sequence>
<evidence type="ECO:0000313" key="7">
    <source>
        <dbReference type="EMBL" id="MFC5508343.1"/>
    </source>
</evidence>
<evidence type="ECO:0000256" key="5">
    <source>
        <dbReference type="SAM" id="Coils"/>
    </source>
</evidence>
<keyword evidence="5" id="KW-0175">Coiled coil</keyword>
<organism evidence="7 8">
    <name type="scientific">Bosea massiliensis</name>
    <dbReference type="NCBI Taxonomy" id="151419"/>
    <lineage>
        <taxon>Bacteria</taxon>
        <taxon>Pseudomonadati</taxon>
        <taxon>Pseudomonadota</taxon>
        <taxon>Alphaproteobacteria</taxon>
        <taxon>Hyphomicrobiales</taxon>
        <taxon>Boseaceae</taxon>
        <taxon>Bosea</taxon>
    </lineage>
</organism>
<reference evidence="8" key="1">
    <citation type="journal article" date="2019" name="Int. J. Syst. Evol. Microbiol.">
        <title>The Global Catalogue of Microorganisms (GCM) 10K type strain sequencing project: providing services to taxonomists for standard genome sequencing and annotation.</title>
        <authorList>
            <consortium name="The Broad Institute Genomics Platform"/>
            <consortium name="The Broad Institute Genome Sequencing Center for Infectious Disease"/>
            <person name="Wu L."/>
            <person name="Ma J."/>
        </authorList>
    </citation>
    <scope>NUCLEOTIDE SEQUENCE [LARGE SCALE GENOMIC DNA]</scope>
    <source>
        <strain evidence="8">CCUG 43117</strain>
    </source>
</reference>
<accession>A0ABW0P908</accession>
<evidence type="ECO:0000313" key="8">
    <source>
        <dbReference type="Proteomes" id="UP001596060"/>
    </source>
</evidence>
<dbReference type="RefSeq" id="WP_068074734.1">
    <property type="nucleotide sequence ID" value="NZ_JBHSLU010000082.1"/>
</dbReference>
<feature type="coiled-coil region" evidence="5">
    <location>
        <begin position="105"/>
        <end position="132"/>
    </location>
</feature>